<evidence type="ECO:0000313" key="3">
    <source>
        <dbReference type="Proteomes" id="UP000263900"/>
    </source>
</evidence>
<dbReference type="RefSeq" id="WP_119050860.1">
    <property type="nucleotide sequence ID" value="NZ_CP032157.1"/>
</dbReference>
<dbReference type="OrthoDB" id="883248at2"/>
<dbReference type="EMBL" id="CP032157">
    <property type="protein sequence ID" value="AXY74977.1"/>
    <property type="molecule type" value="Genomic_DNA"/>
</dbReference>
<dbReference type="Proteomes" id="UP000263900">
    <property type="component" value="Chromosome"/>
</dbReference>
<dbReference type="KEGG" id="pseg:D3H65_13715"/>
<keyword evidence="1" id="KW-0732">Signal</keyword>
<keyword evidence="3" id="KW-1185">Reference proteome</keyword>
<sequence length="201" mass="23391">MRSKLSFTILLLLSSLLCFSQDAEVTDITNITKVTILSPGIGYEKRIAKYQSLYLQGFLDISGGVGYSSSLGFLSFLYLDPTFSLEYRYYYNFRRRQERGKRVAMNSLNYIAPFFRSSFPRRNYINSSGEFERKRRAIYATGATFGLQRNFRSRFSLDMNIGLGYMIEGRYTDDEGIASYNNNQFYFPGRISFGIWLNKRK</sequence>
<proteinExistence type="predicted"/>
<dbReference type="AlphaFoldDB" id="A0A3B7MML8"/>
<organism evidence="2 3">
    <name type="scientific">Paraflavitalea soli</name>
    <dbReference type="NCBI Taxonomy" id="2315862"/>
    <lineage>
        <taxon>Bacteria</taxon>
        <taxon>Pseudomonadati</taxon>
        <taxon>Bacteroidota</taxon>
        <taxon>Chitinophagia</taxon>
        <taxon>Chitinophagales</taxon>
        <taxon>Chitinophagaceae</taxon>
        <taxon>Paraflavitalea</taxon>
    </lineage>
</organism>
<gene>
    <name evidence="2" type="ORF">D3H65_13715</name>
</gene>
<reference evidence="2 3" key="1">
    <citation type="submission" date="2018-09" db="EMBL/GenBank/DDBJ databases">
        <title>Genome sequencing of strain 6GH32-13.</title>
        <authorList>
            <person name="Weon H.-Y."/>
            <person name="Heo J."/>
            <person name="Kwon S.-W."/>
        </authorList>
    </citation>
    <scope>NUCLEOTIDE SEQUENCE [LARGE SCALE GENOMIC DNA]</scope>
    <source>
        <strain evidence="2 3">5GH32-13</strain>
    </source>
</reference>
<feature type="signal peptide" evidence="1">
    <location>
        <begin position="1"/>
        <end position="20"/>
    </location>
</feature>
<evidence type="ECO:0000256" key="1">
    <source>
        <dbReference type="SAM" id="SignalP"/>
    </source>
</evidence>
<evidence type="ECO:0000313" key="2">
    <source>
        <dbReference type="EMBL" id="AXY74977.1"/>
    </source>
</evidence>
<name>A0A3B7MML8_9BACT</name>
<accession>A0A3B7MML8</accession>
<feature type="chain" id="PRO_5017743745" evidence="1">
    <location>
        <begin position="21"/>
        <end position="201"/>
    </location>
</feature>
<protein>
    <submittedName>
        <fullName evidence="2">DUF3575 domain-containing protein</fullName>
    </submittedName>
</protein>